<organism evidence="2">
    <name type="scientific">freshwater metagenome</name>
    <dbReference type="NCBI Taxonomy" id="449393"/>
    <lineage>
        <taxon>unclassified sequences</taxon>
        <taxon>metagenomes</taxon>
        <taxon>ecological metagenomes</taxon>
    </lineage>
</organism>
<name>A0A6J6VD47_9ZZZZ</name>
<dbReference type="AlphaFoldDB" id="A0A6J6VD47"/>
<dbReference type="InterPro" id="IPR052907">
    <property type="entry name" value="Beta-lactamase/esterase"/>
</dbReference>
<dbReference type="Pfam" id="PF00144">
    <property type="entry name" value="Beta-lactamase"/>
    <property type="match status" value="1"/>
</dbReference>
<proteinExistence type="predicted"/>
<feature type="domain" description="Beta-lactamase-related" evidence="1">
    <location>
        <begin position="26"/>
        <end position="375"/>
    </location>
</feature>
<dbReference type="InterPro" id="IPR001466">
    <property type="entry name" value="Beta-lactam-related"/>
</dbReference>
<accession>A0A6J6VD47</accession>
<dbReference type="PANTHER" id="PTHR43319">
    <property type="entry name" value="BETA-LACTAMASE-RELATED"/>
    <property type="match status" value="1"/>
</dbReference>
<dbReference type="PANTHER" id="PTHR43319:SF3">
    <property type="entry name" value="BETA-LACTAMASE-RELATED DOMAIN-CONTAINING PROTEIN"/>
    <property type="match status" value="1"/>
</dbReference>
<dbReference type="Gene3D" id="3.40.710.10">
    <property type="entry name" value="DD-peptidase/beta-lactamase superfamily"/>
    <property type="match status" value="1"/>
</dbReference>
<reference evidence="2" key="1">
    <citation type="submission" date="2020-05" db="EMBL/GenBank/DDBJ databases">
        <authorList>
            <person name="Chiriac C."/>
            <person name="Salcher M."/>
            <person name="Ghai R."/>
            <person name="Kavagutti S V."/>
        </authorList>
    </citation>
    <scope>NUCLEOTIDE SEQUENCE</scope>
</reference>
<sequence>MHTSIHGTCDTAFGVVREAFNNNFIEHGEIGAAVCITVNGVRVVDLWGGFSNPAKTSSWREDQLVNVFSIGKGVTALIAAQCVSRGHISYESRVAALWPEFASHGKQDLTLRDLLGHRAGLPALRHRLPPNGMFNWHLMTDCLASEKPWWNPGTEHGYHVNTYGFLVGEVLRRATGKTVGQLISQYISEPLNTEIYLGTPQHLHERVADYEWPNDPFPEEEPTGLSEEQLLQFNTYYNPSGLSGAGVVNTPQWRLAEMPSTNVHSSARGISDMYTVLAHDGTHNGITLVPAEVLRQSASEVSVGEDNVLHRTSRFAHGFQLPIPERGFGPHEEAFGHFGAGGSVGFSDPTAKVGFGYVMNQMGPRWQNPRNRALIDALYSCLE</sequence>
<evidence type="ECO:0000259" key="1">
    <source>
        <dbReference type="Pfam" id="PF00144"/>
    </source>
</evidence>
<gene>
    <name evidence="2" type="ORF">UFOPK2870_01209</name>
</gene>
<protein>
    <submittedName>
        <fullName evidence="2">Unannotated protein</fullName>
    </submittedName>
</protein>
<dbReference type="EMBL" id="CAEZZL010000122">
    <property type="protein sequence ID" value="CAB4768838.1"/>
    <property type="molecule type" value="Genomic_DNA"/>
</dbReference>
<dbReference type="InterPro" id="IPR012338">
    <property type="entry name" value="Beta-lactam/transpept-like"/>
</dbReference>
<evidence type="ECO:0000313" key="2">
    <source>
        <dbReference type="EMBL" id="CAB4768838.1"/>
    </source>
</evidence>
<dbReference type="SUPFAM" id="SSF56601">
    <property type="entry name" value="beta-lactamase/transpeptidase-like"/>
    <property type="match status" value="1"/>
</dbReference>